<sequence>MVLSLVPRQTPLVVIDEPTPIGNNCLIENAMFHPSRGSIVCVKVDTLEELDIKTGALLCHITFDLLASSNVESLLPAGSHFVVGVLQSRLFVIWDLNESVLLATVDTDKVHSVRRVTALATSLCADRWLFFNADGSNNVRVTRVDSPHPAREILRKSALRGGSVLSLAYSTEHHLLSSGCSDGTIQVWRISSGEVDAGSSRKNQELTSFATPLFAVQLTQSPVVEICIGRCTGCGINGSSSNMFLAVGYQNRRVDMITMNDQAHTCVASVTLAPPQTLDFSRLTGVLTFAIHPQLPVLLAHWRFHGIELGVDCIVAWEFVKAEDTSITSPRGGAGGNSSGGGTLSDWWNIPDSPTLLQQNVSYDKQLRSQVFATDVMLWQNSFAIYASTLTCRSILLVDIQGSAKSKQNDIKAVPLLSTTTQLTLAQYHDYPTDISSSHLQMTVTRSTKGTPVLKVQQFSQLLGRLIASSDQLPDWKSEGGFPLVPFQMLENHHRSAVCIKLREKGEYTATSCVRPSLFSFAVLDLEVTRSATASSDRVIHTEDEQEEVSLSSLPAIELKDGTLQHDARDVCFGMNPSIDNDITHKAQSYLLLILSKKGDAITLQTTRGQSFERVELDQLVQRVFATPLLLPPSSPYHSNVVCKLLYLLEPIDSAQPEKLVLSQDNLSVPVKSSTLWTCKLNEYVVNIQWNSSSCPHIGPYDSQQRLLLAVITTQRLVVLSSELRQLRSYDFQIDLLGEPESLLWVSQTLVYSAAGGQVRYVTPVANHSPEKASRLLCSLAINTDPRQGFSRVSIQLVSMFGDRLCYAITDPTTLSTRLTLHPVALCEPLLLGFAQPNNTLRRIFKREVLAFILMNDESDRPVCSISDIVISTAYHIFGWKNEVLNVLKALKKSHEKSSVTTVADVGIASVSSSNYNRTSHLSRAALGSIFFDAHKWEDFVRIYLDHDPALEEYVVTIGSDDVAKLPSKVGGLAQRFRQLAAVFESIGQPDWALRCLDLSGDDEALLIAVRKLTTGSTLRSLEILDNLRKTWTKLNPALYGIASAAMGQNEQHDPFSLLCCESLTQSTRRGRLLNSIAPLDCLRLTVGSTSEQHDDFNDHTHAETLAWKHLAPEDASEWIGISTKHRIATTDPRALNYSIFDGENSGFGGRLSNVEAMSPPALCTPSLAAASIDAAAGARLTIGPFQDEEDAVVAYWRFEEGATAADKLETNEGELAEGFECLDTSKRENSLRLFGVKLVESCAPVDRGEPGRIPEEFALRYPSLKRSTFEIPLSGWGAQCIIRPGSTLDIATTFDEDPYRREFTFEVWIRNYRMYEKIQKAATNDADISDIDSNSIRQAVVSRRRAESLDDGVNGGVISGSAIWELVIDEEDYLVLTFGKQQVRSSRKIEHNSNQGWHHVAFTIDVSSSQRVGVKLYLDACCVGETQTTPSNETKSKPSKLLLGWNMQDYEMTEVRLWATVRSADQLSDMRENYLGLAEAKRRMKIAIHQRNCTCEKCVTRRAQNTANAGAGVVPRLGLSLSTPLAPPSRQRRIVPQAKLTS</sequence>
<dbReference type="EMBL" id="CCYD01000610">
    <property type="protein sequence ID" value="CEG42236.1"/>
    <property type="molecule type" value="Genomic_DNA"/>
</dbReference>
<dbReference type="Gene3D" id="2.60.120.200">
    <property type="match status" value="1"/>
</dbReference>
<keyword evidence="1" id="KW-0853">WD repeat</keyword>
<keyword evidence="4" id="KW-1185">Reference proteome</keyword>
<dbReference type="PROSITE" id="PS50082">
    <property type="entry name" value="WD_REPEATS_2"/>
    <property type="match status" value="1"/>
</dbReference>
<evidence type="ECO:0000313" key="4">
    <source>
        <dbReference type="Proteomes" id="UP000054928"/>
    </source>
</evidence>
<proteinExistence type="predicted"/>
<evidence type="ECO:0000256" key="1">
    <source>
        <dbReference type="PROSITE-ProRule" id="PRU00221"/>
    </source>
</evidence>
<dbReference type="SUPFAM" id="SSF50978">
    <property type="entry name" value="WD40 repeat-like"/>
    <property type="match status" value="1"/>
</dbReference>
<feature type="repeat" description="WD" evidence="1">
    <location>
        <begin position="164"/>
        <end position="198"/>
    </location>
</feature>
<dbReference type="GeneID" id="36407584"/>
<dbReference type="OMA" id="AVCIKLR"/>
<evidence type="ECO:0000313" key="3">
    <source>
        <dbReference type="EMBL" id="CEG42236.1"/>
    </source>
</evidence>
<accession>A0A0P1AMJ1</accession>
<dbReference type="RefSeq" id="XP_024578605.1">
    <property type="nucleotide sequence ID" value="XM_024728094.1"/>
</dbReference>
<dbReference type="Proteomes" id="UP000054928">
    <property type="component" value="Unassembled WGS sequence"/>
</dbReference>
<dbReference type="InterPro" id="IPR013320">
    <property type="entry name" value="ConA-like_dom_sf"/>
</dbReference>
<dbReference type="InterPro" id="IPR001680">
    <property type="entry name" value="WD40_rpt"/>
</dbReference>
<dbReference type="SUPFAM" id="SSF49899">
    <property type="entry name" value="Concanavalin A-like lectins/glucanases"/>
    <property type="match status" value="1"/>
</dbReference>
<organism evidence="3 4">
    <name type="scientific">Plasmopara halstedii</name>
    <name type="common">Downy mildew of sunflower</name>
    <dbReference type="NCBI Taxonomy" id="4781"/>
    <lineage>
        <taxon>Eukaryota</taxon>
        <taxon>Sar</taxon>
        <taxon>Stramenopiles</taxon>
        <taxon>Oomycota</taxon>
        <taxon>Peronosporomycetes</taxon>
        <taxon>Peronosporales</taxon>
        <taxon>Peronosporaceae</taxon>
        <taxon>Plasmopara</taxon>
    </lineage>
</organism>
<protein>
    <submittedName>
        <fullName evidence="3">WD40/YVTN repeat-like-containing domain</fullName>
    </submittedName>
</protein>
<dbReference type="InterPro" id="IPR015943">
    <property type="entry name" value="WD40/YVTN_repeat-like_dom_sf"/>
</dbReference>
<dbReference type="Gene3D" id="2.130.10.10">
    <property type="entry name" value="YVTN repeat-like/Quinoprotein amine dehydrogenase"/>
    <property type="match status" value="1"/>
</dbReference>
<dbReference type="OrthoDB" id="119388at2759"/>
<reference evidence="4" key="1">
    <citation type="submission" date="2014-09" db="EMBL/GenBank/DDBJ databases">
        <authorList>
            <person name="Sharma Rahul"/>
            <person name="Thines Marco"/>
        </authorList>
    </citation>
    <scope>NUCLEOTIDE SEQUENCE [LARGE SCALE GENOMIC DNA]</scope>
</reference>
<dbReference type="InterPro" id="IPR036322">
    <property type="entry name" value="WD40_repeat_dom_sf"/>
</dbReference>
<name>A0A0P1AMJ1_PLAHL</name>
<dbReference type="STRING" id="4781.A0A0P1AMJ1"/>
<feature type="region of interest" description="Disordered" evidence="2">
    <location>
        <begin position="1523"/>
        <end position="1543"/>
    </location>
</feature>
<evidence type="ECO:0000256" key="2">
    <source>
        <dbReference type="SAM" id="MobiDB-lite"/>
    </source>
</evidence>